<proteinExistence type="predicted"/>
<accession>A0ACC6UD58</accession>
<gene>
    <name evidence="1" type="ORF">AB4Y32_38145</name>
</gene>
<evidence type="ECO:0000313" key="1">
    <source>
        <dbReference type="EMBL" id="MEX3937489.1"/>
    </source>
</evidence>
<dbReference type="Proteomes" id="UP001558850">
    <property type="component" value="Unassembled WGS sequence"/>
</dbReference>
<keyword evidence="2" id="KW-1185">Reference proteome</keyword>
<reference evidence="1" key="1">
    <citation type="submission" date="2024-07" db="EMBL/GenBank/DDBJ databases">
        <title>A survey of Mimosa microsymbionts across Brazilian biomes reveals a high diversity of Paraburkholderia nodulating endemic species, but also that Cupriavidus is common as a symbiont of widespread species.</title>
        <authorList>
            <person name="Rouws L."/>
            <person name="Barauna A."/>
            <person name="Beukes C."/>
            <person name="Rouws J.R.C."/>
            <person name="De Faria S.M."/>
            <person name="Gross E."/>
            <person name="Bueno Dos Reis Junior F."/>
            <person name="Simon M.F."/>
            <person name="Maluk M."/>
            <person name="Odee D.W."/>
            <person name="Kenicer G."/>
            <person name="Young J.P.W."/>
            <person name="Reis V.M."/>
            <person name="Zilli J."/>
            <person name="James E.K."/>
        </authorList>
    </citation>
    <scope>NUCLEOTIDE SEQUENCE</scope>
    <source>
        <strain evidence="1">EG181B</strain>
    </source>
</reference>
<sequence>MFLPCGRLVFFFLRELIFFKVGSFGFLFFAFVCDGFFVVVLLSLRWHLRLRPRGAGVAPVRGGTHFLCRRKESKGRSEQPVFLSHFCRAPETG</sequence>
<name>A0ACC6UD58_9BURK</name>
<evidence type="ECO:0000313" key="2">
    <source>
        <dbReference type="Proteomes" id="UP001558850"/>
    </source>
</evidence>
<dbReference type="EMBL" id="JBFRCH010000053">
    <property type="protein sequence ID" value="MEX3937489.1"/>
    <property type="molecule type" value="Genomic_DNA"/>
</dbReference>
<comment type="caution">
    <text evidence="1">The sequence shown here is derived from an EMBL/GenBank/DDBJ whole genome shotgun (WGS) entry which is preliminary data.</text>
</comment>
<feature type="non-terminal residue" evidence="1">
    <location>
        <position position="93"/>
    </location>
</feature>
<organism evidence="1 2">
    <name type="scientific">Paraburkholderia phymatum</name>
    <dbReference type="NCBI Taxonomy" id="148447"/>
    <lineage>
        <taxon>Bacteria</taxon>
        <taxon>Pseudomonadati</taxon>
        <taxon>Pseudomonadota</taxon>
        <taxon>Betaproteobacteria</taxon>
        <taxon>Burkholderiales</taxon>
        <taxon>Burkholderiaceae</taxon>
        <taxon>Paraburkholderia</taxon>
    </lineage>
</organism>
<protein>
    <submittedName>
        <fullName evidence="1">Uncharacterized protein</fullName>
    </submittedName>
</protein>